<dbReference type="Proteomes" id="UP001165160">
    <property type="component" value="Unassembled WGS sequence"/>
</dbReference>
<gene>
    <name evidence="1" type="ORF">TrVE_jg766</name>
</gene>
<keyword evidence="2" id="KW-1185">Reference proteome</keyword>
<reference evidence="2" key="1">
    <citation type="journal article" date="2023" name="Commun. Biol.">
        <title>Genome analysis of Parmales, the sister group of diatoms, reveals the evolutionary specialization of diatoms from phago-mixotrophs to photoautotrophs.</title>
        <authorList>
            <person name="Ban H."/>
            <person name="Sato S."/>
            <person name="Yoshikawa S."/>
            <person name="Yamada K."/>
            <person name="Nakamura Y."/>
            <person name="Ichinomiya M."/>
            <person name="Sato N."/>
            <person name="Blanc-Mathieu R."/>
            <person name="Endo H."/>
            <person name="Kuwata A."/>
            <person name="Ogata H."/>
        </authorList>
    </citation>
    <scope>NUCLEOTIDE SEQUENCE [LARGE SCALE GENOMIC DNA]</scope>
    <source>
        <strain evidence="2">NIES 3699</strain>
    </source>
</reference>
<comment type="caution">
    <text evidence="1">The sequence shown here is derived from an EMBL/GenBank/DDBJ whole genome shotgun (WGS) entry which is preliminary data.</text>
</comment>
<accession>A0A9W7FC12</accession>
<dbReference type="EMBL" id="BRXX01000397">
    <property type="protein sequence ID" value="GMI09358.1"/>
    <property type="molecule type" value="Genomic_DNA"/>
</dbReference>
<protein>
    <submittedName>
        <fullName evidence="1">Uncharacterized protein</fullName>
    </submittedName>
</protein>
<proteinExistence type="predicted"/>
<dbReference type="AlphaFoldDB" id="A0A9W7FC12"/>
<evidence type="ECO:0000313" key="2">
    <source>
        <dbReference type="Proteomes" id="UP001165160"/>
    </source>
</evidence>
<sequence length="167" mass="19145">METFDWINTWAFKELSERQVKAAERKEKEKRLGNKVKENRGEKRRLLSYFLTGKDLQSGESFSIKFSADVITDDSTSSAEVYFCTGNSCEYYEQIYSDYGADYDMPDFFALIGIDNGFGKKVLSELTLGWYFEFQDGVLTTCNSFSGNETDYDPIEIILNTSLLPPL</sequence>
<evidence type="ECO:0000313" key="1">
    <source>
        <dbReference type="EMBL" id="GMI09358.1"/>
    </source>
</evidence>
<name>A0A9W7FC12_9STRA</name>
<organism evidence="1 2">
    <name type="scientific">Triparma verrucosa</name>
    <dbReference type="NCBI Taxonomy" id="1606542"/>
    <lineage>
        <taxon>Eukaryota</taxon>
        <taxon>Sar</taxon>
        <taxon>Stramenopiles</taxon>
        <taxon>Ochrophyta</taxon>
        <taxon>Bolidophyceae</taxon>
        <taxon>Parmales</taxon>
        <taxon>Triparmaceae</taxon>
        <taxon>Triparma</taxon>
    </lineage>
</organism>